<feature type="transmembrane region" description="Helical" evidence="1">
    <location>
        <begin position="27"/>
        <end position="44"/>
    </location>
</feature>
<accession>A0ABT2NH48</accession>
<comment type="caution">
    <text evidence="3">The sequence shown here is derived from an EMBL/GenBank/DDBJ whole genome shotgun (WGS) entry which is preliminary data.</text>
</comment>
<keyword evidence="1" id="KW-0472">Membrane</keyword>
<keyword evidence="1" id="KW-1133">Transmembrane helix</keyword>
<organism evidence="3 4">
    <name type="scientific">Albidovulum sediminis</name>
    <dbReference type="NCBI Taxonomy" id="3066345"/>
    <lineage>
        <taxon>Bacteria</taxon>
        <taxon>Pseudomonadati</taxon>
        <taxon>Pseudomonadota</taxon>
        <taxon>Alphaproteobacteria</taxon>
        <taxon>Rhodobacterales</taxon>
        <taxon>Paracoccaceae</taxon>
        <taxon>Albidovulum</taxon>
    </lineage>
</organism>
<dbReference type="Pfam" id="PF09976">
    <property type="entry name" value="TPR_21"/>
    <property type="match status" value="1"/>
</dbReference>
<keyword evidence="4" id="KW-1185">Reference proteome</keyword>
<keyword evidence="1" id="KW-0812">Transmembrane</keyword>
<evidence type="ECO:0000259" key="2">
    <source>
        <dbReference type="Pfam" id="PF09976"/>
    </source>
</evidence>
<dbReference type="EMBL" id="JAOCQF010000001">
    <property type="protein sequence ID" value="MCT8328111.1"/>
    <property type="molecule type" value="Genomic_DNA"/>
</dbReference>
<dbReference type="InterPro" id="IPR018704">
    <property type="entry name" value="SecYEG/CpoB_TPR"/>
</dbReference>
<reference evidence="4" key="1">
    <citation type="submission" date="2023-07" db="EMBL/GenBank/DDBJ databases">
        <title>Defluviimonas sediminis sp. nov., isolated from mangrove sediment.</title>
        <authorList>
            <person name="Liu L."/>
            <person name="Li J."/>
            <person name="Huang Y."/>
            <person name="Pan J."/>
            <person name="Li M."/>
        </authorList>
    </citation>
    <scope>NUCLEOTIDE SEQUENCE [LARGE SCALE GENOMIC DNA]</scope>
    <source>
        <strain evidence="4">FT324</strain>
    </source>
</reference>
<gene>
    <name evidence="3" type="ORF">N5I32_01135</name>
</gene>
<dbReference type="RefSeq" id="WP_261493555.1">
    <property type="nucleotide sequence ID" value="NZ_JAOCQF010000001.1"/>
</dbReference>
<sequence length="218" mass="22546">MSETDSFIEEVTEEVRRDRLFKLMRKYGWIGVLAVFLIVGGAAWNEWQKASARAEAEAFGDAILTALSADDPAGRTAALAAVPTPAEGQAALLSFLAAEESLAAGDTGAAETALAGVAADATAPELYRQMAQLKLLILKGPSMSADERDQGLAALAAPGAPFRPLALEQQALALAGAGKAEEARALYAQIMQEAGVPAGLRQRAAQMIVVLGGDPAGQ</sequence>
<proteinExistence type="predicted"/>
<evidence type="ECO:0000313" key="3">
    <source>
        <dbReference type="EMBL" id="MCT8328111.1"/>
    </source>
</evidence>
<feature type="domain" description="Ancillary SecYEG translocon subunit/Cell division coordinator CpoB TPR" evidence="2">
    <location>
        <begin position="29"/>
        <end position="195"/>
    </location>
</feature>
<evidence type="ECO:0000256" key="1">
    <source>
        <dbReference type="SAM" id="Phobius"/>
    </source>
</evidence>
<evidence type="ECO:0000313" key="4">
    <source>
        <dbReference type="Proteomes" id="UP001205601"/>
    </source>
</evidence>
<protein>
    <submittedName>
        <fullName evidence="3">Tetratricopeptide repeat protein</fullName>
    </submittedName>
</protein>
<dbReference type="Proteomes" id="UP001205601">
    <property type="component" value="Unassembled WGS sequence"/>
</dbReference>
<name>A0ABT2NH48_9RHOB</name>